<dbReference type="Proteomes" id="UP001161423">
    <property type="component" value="Unassembled WGS sequence"/>
</dbReference>
<proteinExistence type="predicted"/>
<dbReference type="InterPro" id="IPR029016">
    <property type="entry name" value="GAF-like_dom_sf"/>
</dbReference>
<dbReference type="SUPFAM" id="SSF55073">
    <property type="entry name" value="Nucleotide cyclase"/>
    <property type="match status" value="1"/>
</dbReference>
<dbReference type="Pfam" id="PF01590">
    <property type="entry name" value="GAF"/>
    <property type="match status" value="1"/>
</dbReference>
<dbReference type="EC" id="2.7.7.65" evidence="1"/>
<dbReference type="NCBIfam" id="TIGR00254">
    <property type="entry name" value="GGDEF"/>
    <property type="match status" value="1"/>
</dbReference>
<dbReference type="InterPro" id="IPR003018">
    <property type="entry name" value="GAF"/>
</dbReference>
<reference evidence="4" key="1">
    <citation type="journal article" date="2014" name="Int. J. Syst. Evol. Microbiol.">
        <title>Complete genome of a new Firmicutes species belonging to the dominant human colonic microbiota ('Ruminococcus bicirculans') reveals two chromosomes and a selective capacity to utilize plant glucans.</title>
        <authorList>
            <consortium name="NISC Comparative Sequencing Program"/>
            <person name="Wegmann U."/>
            <person name="Louis P."/>
            <person name="Goesmann A."/>
            <person name="Henrissat B."/>
            <person name="Duncan S.H."/>
            <person name="Flint H.J."/>
        </authorList>
    </citation>
    <scope>NUCLEOTIDE SEQUENCE</scope>
    <source>
        <strain evidence="4">NBRC 102424</strain>
    </source>
</reference>
<comment type="catalytic activity">
    <reaction evidence="2">
        <text>2 GTP = 3',3'-c-di-GMP + 2 diphosphate</text>
        <dbReference type="Rhea" id="RHEA:24898"/>
        <dbReference type="ChEBI" id="CHEBI:33019"/>
        <dbReference type="ChEBI" id="CHEBI:37565"/>
        <dbReference type="ChEBI" id="CHEBI:58805"/>
        <dbReference type="EC" id="2.7.7.65"/>
    </reaction>
</comment>
<evidence type="ECO:0000313" key="4">
    <source>
        <dbReference type="EMBL" id="GLP98963.1"/>
    </source>
</evidence>
<dbReference type="EMBL" id="BSND01000003">
    <property type="protein sequence ID" value="GLP98963.1"/>
    <property type="molecule type" value="Genomic_DNA"/>
</dbReference>
<gene>
    <name evidence="4" type="ORF">GCM10007891_08170</name>
</gene>
<dbReference type="PANTHER" id="PTHR45138">
    <property type="entry name" value="REGULATORY COMPONENTS OF SENSORY TRANSDUCTION SYSTEM"/>
    <property type="match status" value="1"/>
</dbReference>
<dbReference type="InterPro" id="IPR000160">
    <property type="entry name" value="GGDEF_dom"/>
</dbReference>
<dbReference type="SMART" id="SM00267">
    <property type="entry name" value="GGDEF"/>
    <property type="match status" value="1"/>
</dbReference>
<dbReference type="Gene3D" id="3.30.450.40">
    <property type="match status" value="1"/>
</dbReference>
<dbReference type="PROSITE" id="PS50887">
    <property type="entry name" value="GGDEF"/>
    <property type="match status" value="1"/>
</dbReference>
<organism evidence="4 5">
    <name type="scientific">Methylophaga thalassica</name>
    <dbReference type="NCBI Taxonomy" id="40223"/>
    <lineage>
        <taxon>Bacteria</taxon>
        <taxon>Pseudomonadati</taxon>
        <taxon>Pseudomonadota</taxon>
        <taxon>Gammaproteobacteria</taxon>
        <taxon>Thiotrichales</taxon>
        <taxon>Piscirickettsiaceae</taxon>
        <taxon>Methylophaga</taxon>
    </lineage>
</organism>
<evidence type="ECO:0000256" key="2">
    <source>
        <dbReference type="ARBA" id="ARBA00034247"/>
    </source>
</evidence>
<protein>
    <recommendedName>
        <fullName evidence="1">diguanylate cyclase</fullName>
        <ecNumber evidence="1">2.7.7.65</ecNumber>
    </recommendedName>
</protein>
<keyword evidence="5" id="KW-1185">Reference proteome</keyword>
<dbReference type="CDD" id="cd01949">
    <property type="entry name" value="GGDEF"/>
    <property type="match status" value="1"/>
</dbReference>
<dbReference type="RefSeq" id="WP_007145318.1">
    <property type="nucleotide sequence ID" value="NZ_BSND01000003.1"/>
</dbReference>
<dbReference type="SUPFAM" id="SSF55781">
    <property type="entry name" value="GAF domain-like"/>
    <property type="match status" value="1"/>
</dbReference>
<dbReference type="SMART" id="SM00065">
    <property type="entry name" value="GAF"/>
    <property type="match status" value="1"/>
</dbReference>
<evidence type="ECO:0000256" key="1">
    <source>
        <dbReference type="ARBA" id="ARBA00012528"/>
    </source>
</evidence>
<name>A0ABQ5TTB9_9GAMM</name>
<dbReference type="InterPro" id="IPR050469">
    <property type="entry name" value="Diguanylate_Cyclase"/>
</dbReference>
<comment type="caution">
    <text evidence="4">The sequence shown here is derived from an EMBL/GenBank/DDBJ whole genome shotgun (WGS) entry which is preliminary data.</text>
</comment>
<dbReference type="PANTHER" id="PTHR45138:SF9">
    <property type="entry name" value="DIGUANYLATE CYCLASE DGCM-RELATED"/>
    <property type="match status" value="1"/>
</dbReference>
<dbReference type="InterPro" id="IPR043128">
    <property type="entry name" value="Rev_trsase/Diguanyl_cyclase"/>
</dbReference>
<evidence type="ECO:0000313" key="5">
    <source>
        <dbReference type="Proteomes" id="UP001161423"/>
    </source>
</evidence>
<sequence>MTSKLSKHPHISSDLLNQWQTIMDILSVIMDVPIALIMRYQTAHFSVYVKNDDQGNPFDIGEIVENGTGSYCESVINDDNPILIPNALLDEKWVNAPEIEMGLINYLGFPLRWPNGDAFGTICILNTEAVSYSEKQQQLMLQIKNIVESNLELLEKNQQLEVLSNNLQYLANTDDLTGIWNRRAFIHESNKELQRTMRSNHNTCLLMMDIDDFKVINDAFGHEVGDEVLKLFSHSIQAAKRPYDVFGRIGGEEFAVLLPETTLKQAMLLAERLRKKVAAIFYYTGGNDISITVSIGAYELKDDETNILVALNKADKLLYAAKHAGKNTVMAEAL</sequence>
<dbReference type="Gene3D" id="3.30.70.270">
    <property type="match status" value="1"/>
</dbReference>
<accession>A0ABQ5TTB9</accession>
<evidence type="ECO:0000259" key="3">
    <source>
        <dbReference type="PROSITE" id="PS50887"/>
    </source>
</evidence>
<reference evidence="4" key="2">
    <citation type="submission" date="2023-01" db="EMBL/GenBank/DDBJ databases">
        <title>Draft genome sequence of Methylophaga thalassica strain NBRC 102424.</title>
        <authorList>
            <person name="Sun Q."/>
            <person name="Mori K."/>
        </authorList>
    </citation>
    <scope>NUCLEOTIDE SEQUENCE</scope>
    <source>
        <strain evidence="4">NBRC 102424</strain>
    </source>
</reference>
<dbReference type="Pfam" id="PF00990">
    <property type="entry name" value="GGDEF"/>
    <property type="match status" value="1"/>
</dbReference>
<dbReference type="InterPro" id="IPR029787">
    <property type="entry name" value="Nucleotide_cyclase"/>
</dbReference>
<feature type="domain" description="GGDEF" evidence="3">
    <location>
        <begin position="201"/>
        <end position="334"/>
    </location>
</feature>